<name>A0ABU2WIQ4_9GAMM</name>
<dbReference type="RefSeq" id="WP_311365141.1">
    <property type="nucleotide sequence ID" value="NZ_JAVRIC010000013.1"/>
</dbReference>
<comment type="caution">
    <text evidence="1">The sequence shown here is derived from an EMBL/GenBank/DDBJ whole genome shotgun (WGS) entry which is preliminary data.</text>
</comment>
<accession>A0ABU2WIQ4</accession>
<sequence>MQSPDFARFDIQSLAPADLIFLFERFPASNVDAVEAARRVIEQPSTLESLLESRFVVKAVLEPDPASLSVSPRLFFNVLLRHCLPGRREAAEREALNYLANVLALFVRTDRLYRVQAGDGQAHEYLVDLVAEAADANPERQFLVCTHIGNYAMFLSGVCAPWIEHRRRFRRRPLSLDYYRGMGRSYYASAARHPRAQDLHLRGVFGQLSQRFDYYRSGLERLSRRAWAA</sequence>
<dbReference type="EMBL" id="JAVRIC010000013">
    <property type="protein sequence ID" value="MDT0497749.1"/>
    <property type="molecule type" value="Genomic_DNA"/>
</dbReference>
<dbReference type="Proteomes" id="UP001254608">
    <property type="component" value="Unassembled WGS sequence"/>
</dbReference>
<gene>
    <name evidence="1" type="ORF">RM530_10285</name>
</gene>
<evidence type="ECO:0000313" key="2">
    <source>
        <dbReference type="Proteomes" id="UP001254608"/>
    </source>
</evidence>
<proteinExistence type="predicted"/>
<reference evidence="1 2" key="1">
    <citation type="submission" date="2023-09" db="EMBL/GenBank/DDBJ databases">
        <authorList>
            <person name="Rey-Velasco X."/>
        </authorList>
    </citation>
    <scope>NUCLEOTIDE SEQUENCE [LARGE SCALE GENOMIC DNA]</scope>
    <source>
        <strain evidence="1 2">W345</strain>
    </source>
</reference>
<protein>
    <submittedName>
        <fullName evidence="1">Uncharacterized protein</fullName>
    </submittedName>
</protein>
<evidence type="ECO:0000313" key="1">
    <source>
        <dbReference type="EMBL" id="MDT0497749.1"/>
    </source>
</evidence>
<keyword evidence="2" id="KW-1185">Reference proteome</keyword>
<organism evidence="1 2">
    <name type="scientific">Banduia mediterranea</name>
    <dbReference type="NCBI Taxonomy" id="3075609"/>
    <lineage>
        <taxon>Bacteria</taxon>
        <taxon>Pseudomonadati</taxon>
        <taxon>Pseudomonadota</taxon>
        <taxon>Gammaproteobacteria</taxon>
        <taxon>Nevskiales</taxon>
        <taxon>Algiphilaceae</taxon>
        <taxon>Banduia</taxon>
    </lineage>
</organism>